<proteinExistence type="inferred from homology"/>
<dbReference type="GO" id="GO:0016998">
    <property type="term" value="P:cell wall macromolecule catabolic process"/>
    <property type="evidence" value="ECO:0007669"/>
    <property type="project" value="InterPro"/>
</dbReference>
<dbReference type="InterPro" id="IPR002053">
    <property type="entry name" value="Glyco_hydro_25"/>
</dbReference>
<dbReference type="PANTHER" id="PTHR34135">
    <property type="entry name" value="LYSOZYME"/>
    <property type="match status" value="1"/>
</dbReference>
<dbReference type="PROSITE" id="PS51904">
    <property type="entry name" value="GLYCOSYL_HYDROL_F25_2"/>
    <property type="match status" value="1"/>
</dbReference>
<dbReference type="InterPro" id="IPR017853">
    <property type="entry name" value="GH"/>
</dbReference>
<dbReference type="SUPFAM" id="SSF51445">
    <property type="entry name" value="(Trans)glycosidases"/>
    <property type="match status" value="1"/>
</dbReference>
<dbReference type="Proteomes" id="UP000632659">
    <property type="component" value="Unassembled WGS sequence"/>
</dbReference>
<dbReference type="GO" id="GO:0003796">
    <property type="term" value="F:lysozyme activity"/>
    <property type="evidence" value="ECO:0007669"/>
    <property type="project" value="InterPro"/>
</dbReference>
<evidence type="ECO:0000313" key="3">
    <source>
        <dbReference type="Proteomes" id="UP000632659"/>
    </source>
</evidence>
<name>A0A8J6TTJ4_9FIRM</name>
<evidence type="ECO:0000313" key="2">
    <source>
        <dbReference type="EMBL" id="MBC8609853.1"/>
    </source>
</evidence>
<dbReference type="GO" id="GO:0016052">
    <property type="term" value="P:carbohydrate catabolic process"/>
    <property type="evidence" value="ECO:0007669"/>
    <property type="project" value="TreeGrafter"/>
</dbReference>
<accession>A0A8J6TTJ4</accession>
<reference evidence="2" key="1">
    <citation type="submission" date="2020-08" db="EMBL/GenBank/DDBJ databases">
        <title>Genome public.</title>
        <authorList>
            <person name="Liu C."/>
            <person name="Sun Q."/>
        </authorList>
    </citation>
    <scope>NUCLEOTIDE SEQUENCE</scope>
    <source>
        <strain evidence="2">NSJ-15</strain>
    </source>
</reference>
<protein>
    <submittedName>
        <fullName evidence="2">Uncharacterized protein</fullName>
    </submittedName>
</protein>
<dbReference type="EMBL" id="JACRTL010000001">
    <property type="protein sequence ID" value="MBC8609853.1"/>
    <property type="molecule type" value="Genomic_DNA"/>
</dbReference>
<comment type="similarity">
    <text evidence="1">Belongs to the glycosyl hydrolase 25 family.</text>
</comment>
<gene>
    <name evidence="2" type="ORF">H8702_01785</name>
</gene>
<dbReference type="AlphaFoldDB" id="A0A8J6TTJ4"/>
<dbReference type="OrthoDB" id="9765879at2"/>
<dbReference type="GO" id="GO:0009253">
    <property type="term" value="P:peptidoglycan catabolic process"/>
    <property type="evidence" value="ECO:0007669"/>
    <property type="project" value="InterPro"/>
</dbReference>
<comment type="caution">
    <text evidence="2">The sequence shown here is derived from an EMBL/GenBank/DDBJ whole genome shotgun (WGS) entry which is preliminary data.</text>
</comment>
<dbReference type="Pfam" id="PF01183">
    <property type="entry name" value="Glyco_hydro_25"/>
    <property type="match status" value="1"/>
</dbReference>
<dbReference type="CDD" id="cd06414">
    <property type="entry name" value="GH25_LytC-like"/>
    <property type="match status" value="1"/>
</dbReference>
<dbReference type="Gene3D" id="3.20.20.80">
    <property type="entry name" value="Glycosidases"/>
    <property type="match status" value="1"/>
</dbReference>
<keyword evidence="3" id="KW-1185">Reference proteome</keyword>
<dbReference type="RefSeq" id="WP_093988276.1">
    <property type="nucleotide sequence ID" value="NZ_FYDD01000003.1"/>
</dbReference>
<sequence>MSTKIKGIDVSTFQKNVDFQKAKKDGVIFAMLRAGFGRYEKQKDEMFETHYKNAKSAGVAVGAYWYSYAKTVEQAKQEAEVCAKVLEGKQFEYPVFFDIEDPSQTDLGKALLTDLCEAFCDELEKKGYYVGVYSNKNWFVNYLDYKTLAKKYQIWLAQYNNEVTLDGEIQMWQYTSKGTIEGAVGNIDMNWSYVDYPAIIKKGGFNGFQKEDEKAKVTVTYRVRANGKWLPEVTDLKSYAGNKGQAITDLAVKVSKGSVKYRVHTKGRWLNWITGYDIKDFYKGYAGNGEGNPVDAVQVYFYTPDSIRPHQQAFYRVSELGKEYFDWQEDTSQKDGMDGYAGNADGTAIDRIQIQIKSR</sequence>
<evidence type="ECO:0000256" key="1">
    <source>
        <dbReference type="ARBA" id="ARBA00010646"/>
    </source>
</evidence>
<dbReference type="PANTHER" id="PTHR34135:SF2">
    <property type="entry name" value="LYSOZYME"/>
    <property type="match status" value="1"/>
</dbReference>
<organism evidence="2 3">
    <name type="scientific">Massiliimalia timonensis</name>
    <dbReference type="NCBI Taxonomy" id="1987501"/>
    <lineage>
        <taxon>Bacteria</taxon>
        <taxon>Bacillati</taxon>
        <taxon>Bacillota</taxon>
        <taxon>Clostridia</taxon>
        <taxon>Eubacteriales</taxon>
        <taxon>Oscillospiraceae</taxon>
        <taxon>Massiliimalia</taxon>
    </lineage>
</organism>